<keyword evidence="2" id="KW-0560">Oxidoreductase</keyword>
<dbReference type="PRINTS" id="PR00081">
    <property type="entry name" value="GDHRDH"/>
</dbReference>
<gene>
    <name evidence="3" type="ORF">M431DRAFT_99836</name>
</gene>
<name>A0A2T3ZU87_TRIHA</name>
<protein>
    <submittedName>
        <fullName evidence="3">Uncharacterized protein</fullName>
    </submittedName>
</protein>
<comment type="similarity">
    <text evidence="1">Belongs to the short-chain dehydrogenases/reductases (SDR) family.</text>
</comment>
<accession>A0A2T3ZU87</accession>
<dbReference type="RefSeq" id="XP_024768047.1">
    <property type="nucleotide sequence ID" value="XM_024925199.1"/>
</dbReference>
<dbReference type="SUPFAM" id="SSF51735">
    <property type="entry name" value="NAD(P)-binding Rossmann-fold domains"/>
    <property type="match status" value="1"/>
</dbReference>
<proteinExistence type="inferred from homology"/>
<dbReference type="PANTHER" id="PTHR43669">
    <property type="entry name" value="5-KETO-D-GLUCONATE 5-REDUCTASE"/>
    <property type="match status" value="1"/>
</dbReference>
<dbReference type="EMBL" id="KZ679699">
    <property type="protein sequence ID" value="PTB48370.1"/>
    <property type="molecule type" value="Genomic_DNA"/>
</dbReference>
<dbReference type="GO" id="GO:0016491">
    <property type="term" value="F:oxidoreductase activity"/>
    <property type="evidence" value="ECO:0007669"/>
    <property type="project" value="UniProtKB-KW"/>
</dbReference>
<evidence type="ECO:0000256" key="1">
    <source>
        <dbReference type="ARBA" id="ARBA00006484"/>
    </source>
</evidence>
<dbReference type="AlphaFoldDB" id="A0A2T3ZU87"/>
<dbReference type="GeneID" id="36633782"/>
<dbReference type="Gene3D" id="3.40.50.720">
    <property type="entry name" value="NAD(P)-binding Rossmann-like Domain"/>
    <property type="match status" value="1"/>
</dbReference>
<dbReference type="CDD" id="cd05233">
    <property type="entry name" value="SDR_c"/>
    <property type="match status" value="1"/>
</dbReference>
<dbReference type="Proteomes" id="UP000241690">
    <property type="component" value="Unassembled WGS sequence"/>
</dbReference>
<dbReference type="InterPro" id="IPR002347">
    <property type="entry name" value="SDR_fam"/>
</dbReference>
<evidence type="ECO:0000313" key="3">
    <source>
        <dbReference type="EMBL" id="PTB48370.1"/>
    </source>
</evidence>
<dbReference type="InterPro" id="IPR036291">
    <property type="entry name" value="NAD(P)-bd_dom_sf"/>
</dbReference>
<evidence type="ECO:0000313" key="4">
    <source>
        <dbReference type="Proteomes" id="UP000241690"/>
    </source>
</evidence>
<evidence type="ECO:0000256" key="2">
    <source>
        <dbReference type="ARBA" id="ARBA00023002"/>
    </source>
</evidence>
<dbReference type="Pfam" id="PF00106">
    <property type="entry name" value="adh_short"/>
    <property type="match status" value="1"/>
</dbReference>
<reference evidence="3 4" key="1">
    <citation type="submission" date="2016-07" db="EMBL/GenBank/DDBJ databases">
        <title>Multiple horizontal gene transfer events from other fungi enriched the ability of initially mycotrophic Trichoderma (Ascomycota) to feed on dead plant biomass.</title>
        <authorList>
            <consortium name="DOE Joint Genome Institute"/>
            <person name="Aerts A."/>
            <person name="Atanasova L."/>
            <person name="Chenthamara K."/>
            <person name="Zhang J."/>
            <person name="Grujic M."/>
            <person name="Henrissat B."/>
            <person name="Kuo A."/>
            <person name="Salamov A."/>
            <person name="Lipzen A."/>
            <person name="Labutti K."/>
            <person name="Barry K."/>
            <person name="Miao Y."/>
            <person name="Rahimi M.J."/>
            <person name="Shen Q."/>
            <person name="Grigoriev I.V."/>
            <person name="Kubicek C.P."/>
            <person name="Druzhinina I.S."/>
        </authorList>
    </citation>
    <scope>NUCLEOTIDE SEQUENCE [LARGE SCALE GENOMIC DNA]</scope>
    <source>
        <strain evidence="3 4">CBS 226.95</strain>
    </source>
</reference>
<keyword evidence="4" id="KW-1185">Reference proteome</keyword>
<organism evidence="3 4">
    <name type="scientific">Trichoderma harzianum CBS 226.95</name>
    <dbReference type="NCBI Taxonomy" id="983964"/>
    <lineage>
        <taxon>Eukaryota</taxon>
        <taxon>Fungi</taxon>
        <taxon>Dikarya</taxon>
        <taxon>Ascomycota</taxon>
        <taxon>Pezizomycotina</taxon>
        <taxon>Sordariomycetes</taxon>
        <taxon>Hypocreomycetidae</taxon>
        <taxon>Hypocreales</taxon>
        <taxon>Hypocreaceae</taxon>
        <taxon>Trichoderma</taxon>
    </lineage>
</organism>
<dbReference type="STRING" id="983964.A0A2T3ZU87"/>
<dbReference type="PANTHER" id="PTHR43669:SF3">
    <property type="entry name" value="ALCOHOL DEHYDROGENASE, PUTATIVE (AFU_ORTHOLOGUE AFUA_3G03445)-RELATED"/>
    <property type="match status" value="1"/>
</dbReference>
<sequence>MATFTQKFRTTSYPTISSHNPLNSQVGRTVLVTGGSDGIGFAIASAFAKAGASRVIILGRRQEALRVAADKLNAARSRNETVIMTFACDITSLPSIESTWQSIAAAGIAVDVLVLNAGNVKFGLVSEDITAAWTAFEINVLANLRVAKLFFGQIVASSGKKILINISTCSIHSSPAPFQAAYAASKIGFANLVQNLADELSVDKAQIVSIHPGAVLSETVRAKGYDENSLPWDDASLPSDFCVWLSTDSAKFLHGKFVWANWDADELLERKSEIKSSPGMLRIGLQGAGFLDVTTMFDQIKDRVVRN</sequence>